<feature type="region of interest" description="Disordered" evidence="4">
    <location>
        <begin position="636"/>
        <end position="664"/>
    </location>
</feature>
<protein>
    <submittedName>
        <fullName evidence="6">tRNA pseudouridine13 synthase</fullName>
    </submittedName>
</protein>
<reference evidence="6 7" key="2">
    <citation type="journal article" date="2017" name="Nature">
        <title>The Apostasia genome and the evolution of orchids.</title>
        <authorList>
            <person name="Zhang G.Q."/>
            <person name="Liu K.W."/>
            <person name="Li Z."/>
            <person name="Lohaus R."/>
            <person name="Hsiao Y.Y."/>
            <person name="Niu S.C."/>
            <person name="Wang J.Y."/>
            <person name="Lin Y.C."/>
            <person name="Xu Q."/>
            <person name="Chen L.J."/>
            <person name="Yoshida K."/>
            <person name="Fujiwara S."/>
            <person name="Wang Z.W."/>
            <person name="Zhang Y.Q."/>
            <person name="Mitsuda N."/>
            <person name="Wang M."/>
            <person name="Liu G.H."/>
            <person name="Pecoraro L."/>
            <person name="Huang H.X."/>
            <person name="Xiao X.J."/>
            <person name="Lin M."/>
            <person name="Wu X.Y."/>
            <person name="Wu W.L."/>
            <person name="Chen Y.Y."/>
            <person name="Chang S.B."/>
            <person name="Sakamoto S."/>
            <person name="Ohme-Takagi M."/>
            <person name="Yagi M."/>
            <person name="Zeng S.J."/>
            <person name="Shen C.Y."/>
            <person name="Yeh C.M."/>
            <person name="Luo Y.B."/>
            <person name="Tsai W.C."/>
            <person name="Van de Peer Y."/>
            <person name="Liu Z.J."/>
        </authorList>
    </citation>
    <scope>NUCLEOTIDE SEQUENCE [LARGE SCALE GENOMIC DNA]</scope>
    <source>
        <tissue evidence="6">The whole plant</tissue>
    </source>
</reference>
<dbReference type="AlphaFoldDB" id="A0A2I0X6P6"/>
<evidence type="ECO:0000256" key="2">
    <source>
        <dbReference type="ARBA" id="ARBA00022694"/>
    </source>
</evidence>
<dbReference type="Pfam" id="PF23943">
    <property type="entry name" value="PUS7L_N"/>
    <property type="match status" value="1"/>
</dbReference>
<evidence type="ECO:0000256" key="1">
    <source>
        <dbReference type="ARBA" id="ARBA00007953"/>
    </source>
</evidence>
<dbReference type="PANTHER" id="PTHR13326">
    <property type="entry name" value="TRNA PSEUDOURIDINE SYNTHASE D"/>
    <property type="match status" value="1"/>
</dbReference>
<proteinExistence type="inferred from homology"/>
<dbReference type="SUPFAM" id="SSF55120">
    <property type="entry name" value="Pseudouridine synthase"/>
    <property type="match status" value="1"/>
</dbReference>
<dbReference type="InterPro" id="IPR020103">
    <property type="entry name" value="PsdUridine_synth_cat_dom_sf"/>
</dbReference>
<keyword evidence="3" id="KW-0413">Isomerase</keyword>
<dbReference type="PROSITE" id="PS50984">
    <property type="entry name" value="TRUD"/>
    <property type="match status" value="1"/>
</dbReference>
<dbReference type="Gene3D" id="3.30.2350.20">
    <property type="entry name" value="TruD, catalytic domain"/>
    <property type="match status" value="2"/>
</dbReference>
<accession>A0A2I0X6P6</accession>
<dbReference type="InterPro" id="IPR042214">
    <property type="entry name" value="TruD_catalytic"/>
</dbReference>
<dbReference type="InterPro" id="IPR056963">
    <property type="entry name" value="PUS7L_N"/>
</dbReference>
<dbReference type="GO" id="GO:0005634">
    <property type="term" value="C:nucleus"/>
    <property type="evidence" value="ECO:0007669"/>
    <property type="project" value="TreeGrafter"/>
</dbReference>
<dbReference type="PROSITE" id="PS01268">
    <property type="entry name" value="UPF0024"/>
    <property type="match status" value="1"/>
</dbReference>
<reference evidence="6 7" key="1">
    <citation type="journal article" date="2016" name="Sci. Rep.">
        <title>The Dendrobium catenatum Lindl. genome sequence provides insights into polysaccharide synthase, floral development and adaptive evolution.</title>
        <authorList>
            <person name="Zhang G.Q."/>
            <person name="Xu Q."/>
            <person name="Bian C."/>
            <person name="Tsai W.C."/>
            <person name="Yeh C.M."/>
            <person name="Liu K.W."/>
            <person name="Yoshida K."/>
            <person name="Zhang L.S."/>
            <person name="Chang S.B."/>
            <person name="Chen F."/>
            <person name="Shi Y."/>
            <person name="Su Y.Y."/>
            <person name="Zhang Y.Q."/>
            <person name="Chen L.J."/>
            <person name="Yin Y."/>
            <person name="Lin M."/>
            <person name="Huang H."/>
            <person name="Deng H."/>
            <person name="Wang Z.W."/>
            <person name="Zhu S.L."/>
            <person name="Zhao X."/>
            <person name="Deng C."/>
            <person name="Niu S.C."/>
            <person name="Huang J."/>
            <person name="Wang M."/>
            <person name="Liu G.H."/>
            <person name="Yang H.J."/>
            <person name="Xiao X.J."/>
            <person name="Hsiao Y.Y."/>
            <person name="Wu W.L."/>
            <person name="Chen Y.Y."/>
            <person name="Mitsuda N."/>
            <person name="Ohme-Takagi M."/>
            <person name="Luo Y.B."/>
            <person name="Van de Peer Y."/>
            <person name="Liu Z.J."/>
        </authorList>
    </citation>
    <scope>NUCLEOTIDE SEQUENCE [LARGE SCALE GENOMIC DNA]</scope>
    <source>
        <tissue evidence="6">The whole plant</tissue>
    </source>
</reference>
<dbReference type="Pfam" id="PF01142">
    <property type="entry name" value="TruD"/>
    <property type="match status" value="1"/>
</dbReference>
<comment type="similarity">
    <text evidence="1">Belongs to the pseudouridine synthase TruD family.</text>
</comment>
<dbReference type="CDD" id="cd02576">
    <property type="entry name" value="PseudoU_synth_ScPUS7"/>
    <property type="match status" value="1"/>
</dbReference>
<dbReference type="FunFam" id="3.30.2350.20:FF:000006">
    <property type="entry name" value="Multisubstrate pseudouridine synthase 7"/>
    <property type="match status" value="1"/>
</dbReference>
<dbReference type="GO" id="GO:0003723">
    <property type="term" value="F:RNA binding"/>
    <property type="evidence" value="ECO:0007669"/>
    <property type="project" value="InterPro"/>
</dbReference>
<organism evidence="6 7">
    <name type="scientific">Dendrobium catenatum</name>
    <dbReference type="NCBI Taxonomy" id="906689"/>
    <lineage>
        <taxon>Eukaryota</taxon>
        <taxon>Viridiplantae</taxon>
        <taxon>Streptophyta</taxon>
        <taxon>Embryophyta</taxon>
        <taxon>Tracheophyta</taxon>
        <taxon>Spermatophyta</taxon>
        <taxon>Magnoliopsida</taxon>
        <taxon>Liliopsida</taxon>
        <taxon>Asparagales</taxon>
        <taxon>Orchidaceae</taxon>
        <taxon>Epidendroideae</taxon>
        <taxon>Malaxideae</taxon>
        <taxon>Dendrobiinae</taxon>
        <taxon>Dendrobium</taxon>
    </lineage>
</organism>
<evidence type="ECO:0000313" key="6">
    <source>
        <dbReference type="EMBL" id="PKU83583.1"/>
    </source>
</evidence>
<feature type="region of interest" description="Disordered" evidence="4">
    <location>
        <begin position="752"/>
        <end position="783"/>
    </location>
</feature>
<dbReference type="EMBL" id="KZ502094">
    <property type="protein sequence ID" value="PKU83583.1"/>
    <property type="molecule type" value="Genomic_DNA"/>
</dbReference>
<dbReference type="GO" id="GO:0009982">
    <property type="term" value="F:pseudouridine synthase activity"/>
    <property type="evidence" value="ECO:0007669"/>
    <property type="project" value="InterPro"/>
</dbReference>
<keyword evidence="2" id="KW-0819">tRNA processing</keyword>
<evidence type="ECO:0000313" key="7">
    <source>
        <dbReference type="Proteomes" id="UP000233837"/>
    </source>
</evidence>
<dbReference type="GO" id="GO:0001522">
    <property type="term" value="P:pseudouridine synthesis"/>
    <property type="evidence" value="ECO:0007669"/>
    <property type="project" value="InterPro"/>
</dbReference>
<evidence type="ECO:0000259" key="5">
    <source>
        <dbReference type="PROSITE" id="PS50984"/>
    </source>
</evidence>
<feature type="region of interest" description="Disordered" evidence="4">
    <location>
        <begin position="191"/>
        <end position="220"/>
    </location>
</feature>
<feature type="compositionally biased region" description="Basic and acidic residues" evidence="4">
    <location>
        <begin position="203"/>
        <end position="220"/>
    </location>
</feature>
<dbReference type="STRING" id="906689.A0A2I0X6P6"/>
<dbReference type="InterPro" id="IPR020119">
    <property type="entry name" value="PsdUridine_synth_TruD_CS"/>
</dbReference>
<dbReference type="PANTHER" id="PTHR13326:SF21">
    <property type="entry name" value="PSEUDOURIDYLATE SYNTHASE PUS7L"/>
    <property type="match status" value="1"/>
</dbReference>
<gene>
    <name evidence="6" type="ORF">MA16_Dca008270</name>
</gene>
<sequence length="783" mass="86016">MRGANFSISLTPCFIPFSPKPCHPTKPFANTFETLAMAKSVDESDVGIYCYVSSLPGFRAVLKQRYSDFIVNEVDLDGNIVRLTSFDLPPKCSKEEERKASSDQKCFTDEIELFQTLAGEANAKLLKEFLEKVASTVGDELPPIVLAPDSDKSHRTEVHNFFKTNFKFLVTDTVDGEDGNSKCVRIRFSSGKGVKGRGGRKRKDMENSGRKNDIPFDSRGTDNWPEERGKFLRFNLYKENKDTHEALGVIGKMLGIQQRSFGFAGTKDKRAITTQRVTVFKLHPERLAALNCRLFGIKVGDFCFLKKGLLLGQLLGNRFTITLRGVVAASVDTINAAADGLGRSGFINYYGLQRFGSGSVPTHSIGAALLRGEWKTAVDLILDPRDGERADIKEARKKYKKTGNADLVLSQLPRYLVAERAIIQCLKNCPGNYLQALQGIPRTLRLMYVHSYQSYLWNHAASMRVRKHGTAQVVVGDLVFCKGPISEKVASFESVEPIYEYHDGEGNNSLLDISDVALPEEKIQLVKTINSDDLISGGYTFEDVVLPLPGSRTIYPGNDIAGIYHDISKKDGVSLTESVHGVKEFSITSMTGDYRRVFQRPIDYTWELLTYTDNNESLAKTDMDILVGSKNTDLVTNKSSINTSPDDKDSLQTRKRGGSDCFMSEDQNGVTAPAECDYSDPKVALKLGFTLPASCYATMAIRELLKSSTLDLTGVLLVRGGCSVGALGVCAPGFSSLTQTQSPKINPSPCFGPGFSSLTQTQTQTQSPVERGSVSAPPPLPPS</sequence>
<keyword evidence="7" id="KW-1185">Reference proteome</keyword>
<name>A0A2I0X6P6_9ASPA</name>
<dbReference type="PIRSF" id="PIRSF037016">
    <property type="entry name" value="Pseudouridin_synth_euk_prd"/>
    <property type="match status" value="1"/>
</dbReference>
<dbReference type="NCBIfam" id="TIGR00094">
    <property type="entry name" value="tRNA_TruD_broad"/>
    <property type="match status" value="1"/>
</dbReference>
<dbReference type="InterPro" id="IPR011760">
    <property type="entry name" value="PsdUridine_synth_TruD_insert"/>
</dbReference>
<dbReference type="Proteomes" id="UP000233837">
    <property type="component" value="Unassembled WGS sequence"/>
</dbReference>
<evidence type="ECO:0000256" key="4">
    <source>
        <dbReference type="SAM" id="MobiDB-lite"/>
    </source>
</evidence>
<evidence type="ECO:0000256" key="3">
    <source>
        <dbReference type="ARBA" id="ARBA00023235"/>
    </source>
</evidence>
<feature type="domain" description="TRUD" evidence="5">
    <location>
        <begin position="345"/>
        <end position="600"/>
    </location>
</feature>
<dbReference type="InterPro" id="IPR001656">
    <property type="entry name" value="PsdUridine_synth_TruD"/>
</dbReference>
<dbReference type="GO" id="GO:0008033">
    <property type="term" value="P:tRNA processing"/>
    <property type="evidence" value="ECO:0007669"/>
    <property type="project" value="UniProtKB-KW"/>
</dbReference>